<dbReference type="OrthoDB" id="2662702at2759"/>
<accession>A0A9P7JBK7</accession>
<feature type="non-terminal residue" evidence="2">
    <location>
        <position position="138"/>
    </location>
</feature>
<evidence type="ECO:0000313" key="3">
    <source>
        <dbReference type="Proteomes" id="UP000807769"/>
    </source>
</evidence>
<dbReference type="Proteomes" id="UP000807769">
    <property type="component" value="Unassembled WGS sequence"/>
</dbReference>
<name>A0A9P7JBK7_9AGAM</name>
<sequence length="138" mass="15928">FDAPKSKASMADDPELVKLTTDIEIEDMRTADKDPNKDAESKDDDEGWVDELYLLEEEEHKQLMDSICPLKLILAKLQKLTYKVIHLMTIILPAWKAVLEDLDLPVRIIPCDISTWWNSTYDMLDFVLTYQEGINVIT</sequence>
<dbReference type="EMBL" id="JABBWG010000025">
    <property type="protein sequence ID" value="KAG1812878.1"/>
    <property type="molecule type" value="Genomic_DNA"/>
</dbReference>
<feature type="non-terminal residue" evidence="2">
    <location>
        <position position="1"/>
    </location>
</feature>
<organism evidence="2 3">
    <name type="scientific">Suillus subaureus</name>
    <dbReference type="NCBI Taxonomy" id="48587"/>
    <lineage>
        <taxon>Eukaryota</taxon>
        <taxon>Fungi</taxon>
        <taxon>Dikarya</taxon>
        <taxon>Basidiomycota</taxon>
        <taxon>Agaricomycotina</taxon>
        <taxon>Agaricomycetes</taxon>
        <taxon>Agaricomycetidae</taxon>
        <taxon>Boletales</taxon>
        <taxon>Suillineae</taxon>
        <taxon>Suillaceae</taxon>
        <taxon>Suillus</taxon>
    </lineage>
</organism>
<proteinExistence type="predicted"/>
<dbReference type="GeneID" id="64623626"/>
<protein>
    <submittedName>
        <fullName evidence="2">Uncharacterized protein</fullName>
    </submittedName>
</protein>
<feature type="region of interest" description="Disordered" evidence="1">
    <location>
        <begin position="1"/>
        <end position="45"/>
    </location>
</feature>
<gene>
    <name evidence="2" type="ORF">BJ212DRAFT_1242422</name>
</gene>
<dbReference type="AlphaFoldDB" id="A0A9P7JBK7"/>
<reference evidence="2" key="1">
    <citation type="journal article" date="2020" name="New Phytol.">
        <title>Comparative genomics reveals dynamic genome evolution in host specialist ectomycorrhizal fungi.</title>
        <authorList>
            <person name="Lofgren L.A."/>
            <person name="Nguyen N.H."/>
            <person name="Vilgalys R."/>
            <person name="Ruytinx J."/>
            <person name="Liao H.L."/>
            <person name="Branco S."/>
            <person name="Kuo A."/>
            <person name="LaButti K."/>
            <person name="Lipzen A."/>
            <person name="Andreopoulos W."/>
            <person name="Pangilinan J."/>
            <person name="Riley R."/>
            <person name="Hundley H."/>
            <person name="Na H."/>
            <person name="Barry K."/>
            <person name="Grigoriev I.V."/>
            <person name="Stajich J.E."/>
            <person name="Kennedy P.G."/>
        </authorList>
    </citation>
    <scope>NUCLEOTIDE SEQUENCE</scope>
    <source>
        <strain evidence="2">MN1</strain>
    </source>
</reference>
<evidence type="ECO:0000256" key="1">
    <source>
        <dbReference type="SAM" id="MobiDB-lite"/>
    </source>
</evidence>
<dbReference type="RefSeq" id="XP_041190901.1">
    <property type="nucleotide sequence ID" value="XM_041329609.1"/>
</dbReference>
<comment type="caution">
    <text evidence="2">The sequence shown here is derived from an EMBL/GenBank/DDBJ whole genome shotgun (WGS) entry which is preliminary data.</text>
</comment>
<feature type="compositionally biased region" description="Basic and acidic residues" evidence="1">
    <location>
        <begin position="26"/>
        <end position="40"/>
    </location>
</feature>
<evidence type="ECO:0000313" key="2">
    <source>
        <dbReference type="EMBL" id="KAG1812878.1"/>
    </source>
</evidence>
<keyword evidence="3" id="KW-1185">Reference proteome</keyword>